<keyword evidence="2" id="KW-0732">Signal</keyword>
<feature type="signal peptide" evidence="2">
    <location>
        <begin position="1"/>
        <end position="25"/>
    </location>
</feature>
<dbReference type="AlphaFoldDB" id="A0A182J7K4"/>
<feature type="compositionally biased region" description="Low complexity" evidence="1">
    <location>
        <begin position="71"/>
        <end position="90"/>
    </location>
</feature>
<evidence type="ECO:0000313" key="3">
    <source>
        <dbReference type="EnsemblMetazoa" id="AATE012868-PA.1"/>
    </source>
</evidence>
<protein>
    <submittedName>
        <fullName evidence="3">Uncharacterized protein</fullName>
    </submittedName>
</protein>
<evidence type="ECO:0000256" key="2">
    <source>
        <dbReference type="SAM" id="SignalP"/>
    </source>
</evidence>
<proteinExistence type="predicted"/>
<dbReference type="VEuPathDB" id="VectorBase:AATE012868"/>
<name>A0A182J7K4_ANOAO</name>
<dbReference type="PROSITE" id="PS51257">
    <property type="entry name" value="PROKAR_LIPOPROTEIN"/>
    <property type="match status" value="1"/>
</dbReference>
<feature type="region of interest" description="Disordered" evidence="1">
    <location>
        <begin position="59"/>
        <end position="90"/>
    </location>
</feature>
<organism evidence="3">
    <name type="scientific">Anopheles atroparvus</name>
    <name type="common">European mosquito</name>
    <dbReference type="NCBI Taxonomy" id="41427"/>
    <lineage>
        <taxon>Eukaryota</taxon>
        <taxon>Metazoa</taxon>
        <taxon>Ecdysozoa</taxon>
        <taxon>Arthropoda</taxon>
        <taxon>Hexapoda</taxon>
        <taxon>Insecta</taxon>
        <taxon>Pterygota</taxon>
        <taxon>Neoptera</taxon>
        <taxon>Endopterygota</taxon>
        <taxon>Diptera</taxon>
        <taxon>Nematocera</taxon>
        <taxon>Culicoidea</taxon>
        <taxon>Culicidae</taxon>
        <taxon>Anophelinae</taxon>
        <taxon>Anopheles</taxon>
    </lineage>
</organism>
<dbReference type="EnsemblMetazoa" id="AATE012868-RA">
    <property type="protein sequence ID" value="AATE012868-PA.1"/>
    <property type="gene ID" value="AATE012868"/>
</dbReference>
<accession>A0A182J7K4</accession>
<feature type="chain" id="PRO_5044292249" evidence="2">
    <location>
        <begin position="26"/>
        <end position="156"/>
    </location>
</feature>
<evidence type="ECO:0000256" key="1">
    <source>
        <dbReference type="SAM" id="MobiDB-lite"/>
    </source>
</evidence>
<reference evidence="3" key="1">
    <citation type="submission" date="2022-08" db="UniProtKB">
        <authorList>
            <consortium name="EnsemblMetazoa"/>
        </authorList>
    </citation>
    <scope>IDENTIFICATION</scope>
    <source>
        <strain evidence="3">EBRO</strain>
    </source>
</reference>
<sequence>MMALSRGNLLLSVLLVASCVACGLAKTLIKENTAEQIAVQPIAEQDTSEAIAAVAPSENGARTMRAANADPEPQQKPAAKAQPAQPAQRQFEQQILVVKGNPSQEELNDEIRKALRSLLGEEQGDQVQIRQLKDVDELRRVVPGAGPGPIGLKVVQ</sequence>